<evidence type="ECO:0000259" key="2">
    <source>
        <dbReference type="Pfam" id="PF01757"/>
    </source>
</evidence>
<feature type="domain" description="Acyltransferase 3" evidence="2">
    <location>
        <begin position="16"/>
        <end position="366"/>
    </location>
</feature>
<protein>
    <submittedName>
        <fullName evidence="3">Acyltransferase</fullName>
    </submittedName>
</protein>
<reference evidence="3 4" key="1">
    <citation type="submission" date="2018-06" db="EMBL/GenBank/DDBJ databases">
        <title>Comparative genomics of Brasilonema spp. strains.</title>
        <authorList>
            <person name="Alvarenga D.O."/>
            <person name="Fiore M.F."/>
            <person name="Varani A.M."/>
        </authorList>
    </citation>
    <scope>NUCLEOTIDE SEQUENCE [LARGE SCALE GENOMIC DNA]</scope>
    <source>
        <strain evidence="3 4">CENA114</strain>
    </source>
</reference>
<feature type="transmembrane region" description="Helical" evidence="1">
    <location>
        <begin position="15"/>
        <end position="34"/>
    </location>
</feature>
<feature type="transmembrane region" description="Helical" evidence="1">
    <location>
        <begin position="102"/>
        <end position="119"/>
    </location>
</feature>
<dbReference type="RefSeq" id="WP_171977871.1">
    <property type="nucleotide sequence ID" value="NZ_CAWOXK010000001.1"/>
</dbReference>
<accession>A0A856MLS9</accession>
<feature type="transmembrane region" description="Helical" evidence="1">
    <location>
        <begin position="348"/>
        <end position="373"/>
    </location>
</feature>
<sequence length="385" mass="44170">MNPFTEKSPRQKLHLHYLDGLRGIAALYVVAVHIEPSLGEKLPRFWLLFQNTLRYGAFSVVIFIVLSGYVLMLPVTRSQSGFVSGGLLEYFKRRSRRILPPYYATLLGCLLLAFAIFLLEKFTNFQWDEVAGKGPFFPYFSLIDVLSHLFIVHNFTGSTYMTINPPMWSVATEWQLYFLFPLLLLPIWRRFGLLAVVMTGFGLGILPFYILNDFSMATSSWFIGLFTLGMAAAEIGFSQEPKLIAFRKSLPWSMMAIIFAIVAFITEWKRLGLPIWIGQSFFGSSAACLFIYCTQFVISGKKLPHVLGVVEHPWVITLGAFSYSLYLTHGPVITMLRYFLYTLNMTPFMFATTSYLMGVVLSLLIAYWFYLIFERPFMSNFNRCK</sequence>
<feature type="transmembrane region" description="Helical" evidence="1">
    <location>
        <begin position="249"/>
        <end position="268"/>
    </location>
</feature>
<dbReference type="PANTHER" id="PTHR23028">
    <property type="entry name" value="ACETYLTRANSFERASE"/>
    <property type="match status" value="1"/>
</dbReference>
<feature type="transmembrane region" description="Helical" evidence="1">
    <location>
        <begin position="191"/>
        <end position="210"/>
    </location>
</feature>
<feature type="transmembrane region" description="Helical" evidence="1">
    <location>
        <begin position="216"/>
        <end position="237"/>
    </location>
</feature>
<gene>
    <name evidence="3" type="ORF">DP114_30430</name>
</gene>
<proteinExistence type="predicted"/>
<keyword evidence="3" id="KW-0808">Transferase</keyword>
<keyword evidence="1" id="KW-0812">Transmembrane</keyword>
<name>A0A856MLS9_9CYAN</name>
<dbReference type="EMBL" id="CP030118">
    <property type="protein sequence ID" value="QDL11638.1"/>
    <property type="molecule type" value="Genomic_DNA"/>
</dbReference>
<dbReference type="InterPro" id="IPR002656">
    <property type="entry name" value="Acyl_transf_3_dom"/>
</dbReference>
<organism evidence="3 4">
    <name type="scientific">Brasilonema sennae CENA114</name>
    <dbReference type="NCBI Taxonomy" id="415709"/>
    <lineage>
        <taxon>Bacteria</taxon>
        <taxon>Bacillati</taxon>
        <taxon>Cyanobacteriota</taxon>
        <taxon>Cyanophyceae</taxon>
        <taxon>Nostocales</taxon>
        <taxon>Scytonemataceae</taxon>
        <taxon>Brasilonema</taxon>
        <taxon>Bromeliae group (in: Brasilonema)</taxon>
    </lineage>
</organism>
<feature type="transmembrane region" description="Helical" evidence="1">
    <location>
        <begin position="274"/>
        <end position="294"/>
    </location>
</feature>
<evidence type="ECO:0000256" key="1">
    <source>
        <dbReference type="SAM" id="Phobius"/>
    </source>
</evidence>
<evidence type="ECO:0000313" key="4">
    <source>
        <dbReference type="Proteomes" id="UP000503129"/>
    </source>
</evidence>
<dbReference type="AlphaFoldDB" id="A0A856MLS9"/>
<keyword evidence="1" id="KW-0472">Membrane</keyword>
<feature type="transmembrane region" description="Helical" evidence="1">
    <location>
        <begin position="54"/>
        <end position="72"/>
    </location>
</feature>
<keyword evidence="3" id="KW-0012">Acyltransferase</keyword>
<keyword evidence="1" id="KW-1133">Transmembrane helix</keyword>
<dbReference type="KEGG" id="bsen:DP114_30430"/>
<dbReference type="Pfam" id="PF01757">
    <property type="entry name" value="Acyl_transf_3"/>
    <property type="match status" value="1"/>
</dbReference>
<keyword evidence="4" id="KW-1185">Reference proteome</keyword>
<dbReference type="GO" id="GO:0016747">
    <property type="term" value="F:acyltransferase activity, transferring groups other than amino-acyl groups"/>
    <property type="evidence" value="ECO:0007669"/>
    <property type="project" value="InterPro"/>
</dbReference>
<dbReference type="InterPro" id="IPR050879">
    <property type="entry name" value="Acyltransferase_3"/>
</dbReference>
<evidence type="ECO:0000313" key="3">
    <source>
        <dbReference type="EMBL" id="QDL11638.1"/>
    </source>
</evidence>
<dbReference type="Proteomes" id="UP000503129">
    <property type="component" value="Chromosome"/>
</dbReference>
<feature type="transmembrane region" description="Helical" evidence="1">
    <location>
        <begin position="306"/>
        <end position="328"/>
    </location>
</feature>